<keyword evidence="5" id="KW-0812">Transmembrane</keyword>
<accession>A0A2P2NIP3</accession>
<dbReference type="InterPro" id="IPR013083">
    <property type="entry name" value="Znf_RING/FYVE/PHD"/>
</dbReference>
<keyword evidence="5" id="KW-1133">Transmembrane helix</keyword>
<organism evidence="7">
    <name type="scientific">Rhizophora mucronata</name>
    <name type="common">Asiatic mangrove</name>
    <dbReference type="NCBI Taxonomy" id="61149"/>
    <lineage>
        <taxon>Eukaryota</taxon>
        <taxon>Viridiplantae</taxon>
        <taxon>Streptophyta</taxon>
        <taxon>Embryophyta</taxon>
        <taxon>Tracheophyta</taxon>
        <taxon>Spermatophyta</taxon>
        <taxon>Magnoliopsida</taxon>
        <taxon>eudicotyledons</taxon>
        <taxon>Gunneridae</taxon>
        <taxon>Pentapetalae</taxon>
        <taxon>rosids</taxon>
        <taxon>fabids</taxon>
        <taxon>Malpighiales</taxon>
        <taxon>Rhizophoraceae</taxon>
        <taxon>Rhizophora</taxon>
    </lineage>
</organism>
<keyword evidence="3" id="KW-0862">Zinc</keyword>
<name>A0A2P2NIP3_RHIMU</name>
<protein>
    <submittedName>
        <fullName evidence="7">Uncharacterized protein LOC8275155</fullName>
    </submittedName>
</protein>
<evidence type="ECO:0000256" key="1">
    <source>
        <dbReference type="ARBA" id="ARBA00022723"/>
    </source>
</evidence>
<dbReference type="SUPFAM" id="SSF57850">
    <property type="entry name" value="RING/U-box"/>
    <property type="match status" value="1"/>
</dbReference>
<dbReference type="EMBL" id="GGEC01061872">
    <property type="protein sequence ID" value="MBX42356.1"/>
    <property type="molecule type" value="Transcribed_RNA"/>
</dbReference>
<feature type="transmembrane region" description="Helical" evidence="5">
    <location>
        <begin position="369"/>
        <end position="387"/>
    </location>
</feature>
<sequence length="392" mass="41262">MDQETHENKGSFGGLCQDRPGISESSFGSLSQVSPGISENLAGYSINSNNGVVLEAVIVLDSGQTVSSGGESGIFNASTVGLGSSDGVKNQESNGGRGMGESVSERNGRNLGDLVDGIVLESIVVVNPERTAYAPGEKKGLAANTDKIGTSDGAKVQDTHGGPGNGEALNQAVEGNAGISSVSVDADEREPAIATNSVEYVDISRQNDMLEVKGNELGSIEATVDKSKPKAPKGEKALSLGDVKCGTVDGRGDLKDNRDHESVCRICHLGSEGSVEAAAASTTATSISMDLNQLGCGCKDELGIAHVHCAEAWFKLKGNRKCEICGEMAKNITGVGDNRFMGQWNQRRLLYSSTGSSDRGGAYWHRQPFCNFLMALLVITFFLPWVFQVNMF</sequence>
<evidence type="ECO:0000313" key="7">
    <source>
        <dbReference type="EMBL" id="MBX42356.1"/>
    </source>
</evidence>
<feature type="region of interest" description="Disordered" evidence="4">
    <location>
        <begin position="77"/>
        <end position="108"/>
    </location>
</feature>
<evidence type="ECO:0000256" key="3">
    <source>
        <dbReference type="ARBA" id="ARBA00022833"/>
    </source>
</evidence>
<dbReference type="AlphaFoldDB" id="A0A2P2NIP3"/>
<keyword evidence="5" id="KW-0472">Membrane</keyword>
<dbReference type="PANTHER" id="PTHR46214">
    <property type="entry name" value="ZINC FINGER, RING-CH-TYPE"/>
    <property type="match status" value="1"/>
</dbReference>
<dbReference type="GO" id="GO:0008270">
    <property type="term" value="F:zinc ion binding"/>
    <property type="evidence" value="ECO:0007669"/>
    <property type="project" value="UniProtKB-KW"/>
</dbReference>
<feature type="compositionally biased region" description="Polar residues" evidence="4">
    <location>
        <begin position="77"/>
        <end position="94"/>
    </location>
</feature>
<proteinExistence type="predicted"/>
<evidence type="ECO:0000259" key="6">
    <source>
        <dbReference type="PROSITE" id="PS51292"/>
    </source>
</evidence>
<feature type="region of interest" description="Disordered" evidence="4">
    <location>
        <begin position="142"/>
        <end position="165"/>
    </location>
</feature>
<keyword evidence="2" id="KW-0863">Zinc-finger</keyword>
<keyword evidence="1" id="KW-0479">Metal-binding</keyword>
<dbReference type="Gene3D" id="3.30.40.10">
    <property type="entry name" value="Zinc/RING finger domain, C3HC4 (zinc finger)"/>
    <property type="match status" value="1"/>
</dbReference>
<evidence type="ECO:0000256" key="2">
    <source>
        <dbReference type="ARBA" id="ARBA00022771"/>
    </source>
</evidence>
<reference evidence="7" key="1">
    <citation type="submission" date="2018-02" db="EMBL/GenBank/DDBJ databases">
        <title>Rhizophora mucronata_Transcriptome.</title>
        <authorList>
            <person name="Meera S.P."/>
            <person name="Sreeshan A."/>
            <person name="Augustine A."/>
        </authorList>
    </citation>
    <scope>NUCLEOTIDE SEQUENCE</scope>
    <source>
        <tissue evidence="7">Leaf</tissue>
    </source>
</reference>
<dbReference type="PANTHER" id="PTHR46214:SF8">
    <property type="entry name" value="RING_FYVE_PHD ZINC FINGER SUPERFAMILY PROTEIN"/>
    <property type="match status" value="1"/>
</dbReference>
<evidence type="ECO:0000256" key="5">
    <source>
        <dbReference type="SAM" id="Phobius"/>
    </source>
</evidence>
<dbReference type="SMART" id="SM00744">
    <property type="entry name" value="RINGv"/>
    <property type="match status" value="1"/>
</dbReference>
<dbReference type="Pfam" id="PF12906">
    <property type="entry name" value="RINGv"/>
    <property type="match status" value="1"/>
</dbReference>
<dbReference type="InterPro" id="IPR011016">
    <property type="entry name" value="Znf_RING-CH"/>
</dbReference>
<evidence type="ECO:0000256" key="4">
    <source>
        <dbReference type="SAM" id="MobiDB-lite"/>
    </source>
</evidence>
<feature type="domain" description="RING-CH-type" evidence="6">
    <location>
        <begin position="256"/>
        <end position="332"/>
    </location>
</feature>
<dbReference type="PROSITE" id="PS51292">
    <property type="entry name" value="ZF_RING_CH"/>
    <property type="match status" value="1"/>
</dbReference>